<proteinExistence type="predicted"/>
<dbReference type="RefSeq" id="WP_278017173.1">
    <property type="nucleotide sequence ID" value="NZ_CP121106.1"/>
</dbReference>
<protein>
    <submittedName>
        <fullName evidence="2">Uncharacterized protein</fullName>
    </submittedName>
</protein>
<reference evidence="2 3" key="1">
    <citation type="submission" date="2023-03" db="EMBL/GenBank/DDBJ databases">
        <title>Altererythrobacter sp. CAU 1644 isolated from sand.</title>
        <authorList>
            <person name="Kim W."/>
        </authorList>
    </citation>
    <scope>NUCLEOTIDE SEQUENCE [LARGE SCALE GENOMIC DNA]</scope>
    <source>
        <strain evidence="2 3">CAU 1644</strain>
    </source>
</reference>
<feature type="region of interest" description="Disordered" evidence="1">
    <location>
        <begin position="32"/>
        <end position="58"/>
    </location>
</feature>
<dbReference type="EMBL" id="CP121106">
    <property type="protein sequence ID" value="WFL78483.1"/>
    <property type="molecule type" value="Genomic_DNA"/>
</dbReference>
<evidence type="ECO:0000313" key="3">
    <source>
        <dbReference type="Proteomes" id="UP001215827"/>
    </source>
</evidence>
<gene>
    <name evidence="2" type="ORF">P7228_05300</name>
</gene>
<keyword evidence="3" id="KW-1185">Reference proteome</keyword>
<accession>A0ABY8FWY2</accession>
<sequence>MIDYFALALGHGLLIVALLRLMARDELDEEVLAPEPTTAPVAEPDEPRRYRSGNRVRR</sequence>
<organism evidence="2 3">
    <name type="scientific">Altererythrobacter arenosus</name>
    <dbReference type="NCBI Taxonomy" id="3032592"/>
    <lineage>
        <taxon>Bacteria</taxon>
        <taxon>Pseudomonadati</taxon>
        <taxon>Pseudomonadota</taxon>
        <taxon>Alphaproteobacteria</taxon>
        <taxon>Sphingomonadales</taxon>
        <taxon>Erythrobacteraceae</taxon>
        <taxon>Altererythrobacter</taxon>
    </lineage>
</organism>
<feature type="compositionally biased region" description="Low complexity" evidence="1">
    <location>
        <begin position="33"/>
        <end position="42"/>
    </location>
</feature>
<evidence type="ECO:0000256" key="1">
    <source>
        <dbReference type="SAM" id="MobiDB-lite"/>
    </source>
</evidence>
<name>A0ABY8FWY2_9SPHN</name>
<evidence type="ECO:0000313" key="2">
    <source>
        <dbReference type="EMBL" id="WFL78483.1"/>
    </source>
</evidence>
<dbReference type="Proteomes" id="UP001215827">
    <property type="component" value="Chromosome"/>
</dbReference>